<comment type="caution">
    <text evidence="11">The sequence shown here is derived from an EMBL/GenBank/DDBJ whole genome shotgun (WGS) entry which is preliminary data.</text>
</comment>
<dbReference type="GO" id="GO:0004252">
    <property type="term" value="F:serine-type endopeptidase activity"/>
    <property type="evidence" value="ECO:0007669"/>
    <property type="project" value="InterPro"/>
</dbReference>
<dbReference type="PANTHER" id="PTHR14218:SF15">
    <property type="entry name" value="TRIPEPTIDYL-PEPTIDASE 1"/>
    <property type="match status" value="1"/>
</dbReference>
<name>A0A4R6SGJ0_LABRH</name>
<protein>
    <submittedName>
        <fullName evidence="11">Pro-kumamolisin-like protein</fullName>
    </submittedName>
</protein>
<dbReference type="PROSITE" id="PS51695">
    <property type="entry name" value="SEDOLISIN"/>
    <property type="match status" value="1"/>
</dbReference>
<evidence type="ECO:0000256" key="8">
    <source>
        <dbReference type="SAM" id="MobiDB-lite"/>
    </source>
</evidence>
<evidence type="ECO:0000313" key="12">
    <source>
        <dbReference type="Proteomes" id="UP000295444"/>
    </source>
</evidence>
<feature type="domain" description="Peptidase S53" evidence="10">
    <location>
        <begin position="261"/>
        <end position="665"/>
    </location>
</feature>
<dbReference type="InterPro" id="IPR030400">
    <property type="entry name" value="Sedolisin_dom"/>
</dbReference>
<proteinExistence type="predicted"/>
<evidence type="ECO:0000256" key="9">
    <source>
        <dbReference type="SAM" id="SignalP"/>
    </source>
</evidence>
<dbReference type="EMBL" id="SNXZ01000002">
    <property type="protein sequence ID" value="TDQ00630.1"/>
    <property type="molecule type" value="Genomic_DNA"/>
</dbReference>
<dbReference type="CDD" id="cd11377">
    <property type="entry name" value="Pro-peptidase_S53"/>
    <property type="match status" value="1"/>
</dbReference>
<dbReference type="InterPro" id="IPR015366">
    <property type="entry name" value="S53_propep"/>
</dbReference>
<dbReference type="SUPFAM" id="SSF52743">
    <property type="entry name" value="Subtilisin-like"/>
    <property type="match status" value="1"/>
</dbReference>
<dbReference type="Proteomes" id="UP000295444">
    <property type="component" value="Unassembled WGS sequence"/>
</dbReference>
<accession>A0A4R6SGJ0</accession>
<evidence type="ECO:0000256" key="6">
    <source>
        <dbReference type="ARBA" id="ARBA00022837"/>
    </source>
</evidence>
<keyword evidence="6" id="KW-0106">Calcium</keyword>
<keyword evidence="4" id="KW-0378">Hydrolase</keyword>
<keyword evidence="5" id="KW-0720">Serine protease</keyword>
<dbReference type="PANTHER" id="PTHR14218">
    <property type="entry name" value="PROTEASE S8 TRIPEPTIDYL PEPTIDASE I CLN2"/>
    <property type="match status" value="1"/>
</dbReference>
<evidence type="ECO:0000256" key="4">
    <source>
        <dbReference type="ARBA" id="ARBA00022801"/>
    </source>
</evidence>
<keyword evidence="12" id="KW-1185">Reference proteome</keyword>
<dbReference type="RefSeq" id="WP_133849317.1">
    <property type="nucleotide sequence ID" value="NZ_SNXZ01000002.1"/>
</dbReference>
<dbReference type="Pfam" id="PF09286">
    <property type="entry name" value="Pro-kuma_activ"/>
    <property type="match status" value="1"/>
</dbReference>
<dbReference type="OrthoDB" id="3480681at2"/>
<feature type="compositionally biased region" description="Polar residues" evidence="8">
    <location>
        <begin position="221"/>
        <end position="230"/>
    </location>
</feature>
<evidence type="ECO:0000256" key="5">
    <source>
        <dbReference type="ARBA" id="ARBA00022825"/>
    </source>
</evidence>
<comment type="cofactor">
    <cofactor evidence="1">
        <name>Ca(2+)</name>
        <dbReference type="ChEBI" id="CHEBI:29108"/>
    </cofactor>
</comment>
<evidence type="ECO:0000259" key="10">
    <source>
        <dbReference type="PROSITE" id="PS51695"/>
    </source>
</evidence>
<feature type="region of interest" description="Disordered" evidence="8">
    <location>
        <begin position="703"/>
        <end position="728"/>
    </location>
</feature>
<dbReference type="SUPFAM" id="SSF54897">
    <property type="entry name" value="Protease propeptides/inhibitors"/>
    <property type="match status" value="1"/>
</dbReference>
<keyword evidence="3" id="KW-0479">Metal-binding</keyword>
<gene>
    <name evidence="11" type="ORF">EV186_102491</name>
</gene>
<sequence>MLVAVIRATMRMAVCLAVVTTSGLSVTTTAPAAAIPGPIGPDGEALRVPVSGSVPGWVAHAVRLGSTNPSDLRRIRIALAPRDPGTAERLAHQVSTPGTRDYRRFVTSDQWRELFGPDAQTIKRVRGWLQDSGLNVENAAPGTSTVAATGTVADLEHLFGVRLDRYRLGTTTLVAADTDPEVPGGLRSAITAVLDLDDTQRLAEPAVATPATAERWPSPSTPHASKATSGATQCATSWSAANNSAVPQRYRSSRQSNRLCGYTPSQVRGIYDLAPSATGAGQRVGLIGAHTDQQAPADADRWATASGLQALAPGQYQTASTSNHRPSDCAVAAWALTQVQAIEAIRTIAPAADITWYGSSDCTDVDEALERAVTADQASVLSLGWTAPESWYSATLRNHIDQLLIRAAAQGQTVVAATGNNGDNSHITGHPEPTYPASSPWITGVGATTVAADPTGRPMFTAGWESAATTEHRGRWSRTDSNTSFVGGASGGESQVYKQPDYQADLIAAGHRSTPDIAMLGDPTTGMRLGAGMPSGYRSFAAGGTALAATLFAGAVADALQLCSETDQTSVPTRAGLLNPTLYQLYRDATVHSGPIFDVQPTAAGIWTPEVSTTSVGKPSQQHHGSYLIEVDGRPQSLRSAPGWDPVTGLGTLTAGSLPTLVSEPHLNLLHWPHRVGPFLLPDGQNWLTWLYRVLAIAATSPDVRPTGHNHGARPLAARPPQHATFHE</sequence>
<dbReference type="AlphaFoldDB" id="A0A4R6SGJ0"/>
<dbReference type="GO" id="GO:0008240">
    <property type="term" value="F:tripeptidyl-peptidase activity"/>
    <property type="evidence" value="ECO:0007669"/>
    <property type="project" value="TreeGrafter"/>
</dbReference>
<evidence type="ECO:0000256" key="2">
    <source>
        <dbReference type="ARBA" id="ARBA00022670"/>
    </source>
</evidence>
<evidence type="ECO:0000256" key="7">
    <source>
        <dbReference type="ARBA" id="ARBA00023145"/>
    </source>
</evidence>
<keyword evidence="9" id="KW-0732">Signal</keyword>
<dbReference type="Gene3D" id="3.40.50.200">
    <property type="entry name" value="Peptidase S8/S53 domain"/>
    <property type="match status" value="1"/>
</dbReference>
<dbReference type="InterPro" id="IPR050819">
    <property type="entry name" value="Tripeptidyl-peptidase_I"/>
</dbReference>
<dbReference type="InterPro" id="IPR036852">
    <property type="entry name" value="Peptidase_S8/S53_dom_sf"/>
</dbReference>
<feature type="chain" id="PRO_5020184224" evidence="9">
    <location>
        <begin position="33"/>
        <end position="728"/>
    </location>
</feature>
<feature type="region of interest" description="Disordered" evidence="8">
    <location>
        <begin position="207"/>
        <end position="230"/>
    </location>
</feature>
<evidence type="ECO:0000256" key="3">
    <source>
        <dbReference type="ARBA" id="ARBA00022723"/>
    </source>
</evidence>
<dbReference type="SMART" id="SM00944">
    <property type="entry name" value="Pro-kuma_activ"/>
    <property type="match status" value="1"/>
</dbReference>
<dbReference type="GO" id="GO:0006508">
    <property type="term" value="P:proteolysis"/>
    <property type="evidence" value="ECO:0007669"/>
    <property type="project" value="UniProtKB-KW"/>
</dbReference>
<keyword evidence="7" id="KW-0865">Zymogen</keyword>
<keyword evidence="2" id="KW-0645">Protease</keyword>
<evidence type="ECO:0000256" key="1">
    <source>
        <dbReference type="ARBA" id="ARBA00001913"/>
    </source>
</evidence>
<organism evidence="11 12">
    <name type="scientific">Labedaea rhizosphaerae</name>
    <dbReference type="NCBI Taxonomy" id="598644"/>
    <lineage>
        <taxon>Bacteria</taxon>
        <taxon>Bacillati</taxon>
        <taxon>Actinomycetota</taxon>
        <taxon>Actinomycetes</taxon>
        <taxon>Pseudonocardiales</taxon>
        <taxon>Pseudonocardiaceae</taxon>
        <taxon>Labedaea</taxon>
    </lineage>
</organism>
<dbReference type="GO" id="GO:0046872">
    <property type="term" value="F:metal ion binding"/>
    <property type="evidence" value="ECO:0007669"/>
    <property type="project" value="UniProtKB-KW"/>
</dbReference>
<evidence type="ECO:0000313" key="11">
    <source>
        <dbReference type="EMBL" id="TDQ00630.1"/>
    </source>
</evidence>
<feature type="signal peptide" evidence="9">
    <location>
        <begin position="1"/>
        <end position="32"/>
    </location>
</feature>
<reference evidence="11 12" key="1">
    <citation type="submission" date="2019-03" db="EMBL/GenBank/DDBJ databases">
        <title>Genomic Encyclopedia of Type Strains, Phase IV (KMG-IV): sequencing the most valuable type-strain genomes for metagenomic binning, comparative biology and taxonomic classification.</title>
        <authorList>
            <person name="Goeker M."/>
        </authorList>
    </citation>
    <scope>NUCLEOTIDE SEQUENCE [LARGE SCALE GENOMIC DNA]</scope>
    <source>
        <strain evidence="11 12">DSM 45361</strain>
    </source>
</reference>